<feature type="transmembrane region" description="Helical" evidence="6">
    <location>
        <begin position="23"/>
        <end position="44"/>
    </location>
</feature>
<evidence type="ECO:0000313" key="8">
    <source>
        <dbReference type="EMBL" id="GLK84838.1"/>
    </source>
</evidence>
<feature type="transmembrane region" description="Helical" evidence="6">
    <location>
        <begin position="132"/>
        <end position="151"/>
    </location>
</feature>
<dbReference type="GO" id="GO:0016020">
    <property type="term" value="C:membrane"/>
    <property type="evidence" value="ECO:0007669"/>
    <property type="project" value="UniProtKB-SubCell"/>
</dbReference>
<comment type="caution">
    <text evidence="8">The sequence shown here is derived from an EMBL/GenBank/DDBJ whole genome shotgun (WGS) entry which is preliminary data.</text>
</comment>
<feature type="domain" description="STAS" evidence="7">
    <location>
        <begin position="437"/>
        <end position="552"/>
    </location>
</feature>
<protein>
    <submittedName>
        <fullName evidence="8">Sulfate transporter</fullName>
    </submittedName>
</protein>
<keyword evidence="2 6" id="KW-0812">Transmembrane</keyword>
<feature type="transmembrane region" description="Helical" evidence="6">
    <location>
        <begin position="252"/>
        <end position="271"/>
    </location>
</feature>
<feature type="transmembrane region" description="Helical" evidence="6">
    <location>
        <begin position="325"/>
        <end position="341"/>
    </location>
</feature>
<dbReference type="PROSITE" id="PS50801">
    <property type="entry name" value="STAS"/>
    <property type="match status" value="1"/>
</dbReference>
<dbReference type="InterPro" id="IPR001902">
    <property type="entry name" value="SLC26A/SulP_fam"/>
</dbReference>
<evidence type="ECO:0000256" key="3">
    <source>
        <dbReference type="ARBA" id="ARBA00022989"/>
    </source>
</evidence>
<evidence type="ECO:0000256" key="6">
    <source>
        <dbReference type="SAM" id="Phobius"/>
    </source>
</evidence>
<dbReference type="RefSeq" id="WP_213364694.1">
    <property type="nucleotide sequence ID" value="NZ_BSFM01000014.1"/>
</dbReference>
<comment type="subcellular location">
    <subcellularLocation>
        <location evidence="1">Membrane</location>
        <topology evidence="1">Multi-pass membrane protein</topology>
    </subcellularLocation>
</comment>
<dbReference type="InterPro" id="IPR002645">
    <property type="entry name" value="STAS_dom"/>
</dbReference>
<feature type="transmembrane region" description="Helical" evidence="6">
    <location>
        <begin position="100"/>
        <end position="120"/>
    </location>
</feature>
<feature type="transmembrane region" description="Helical" evidence="6">
    <location>
        <begin position="50"/>
        <end position="65"/>
    </location>
</feature>
<dbReference type="Pfam" id="PF01740">
    <property type="entry name" value="STAS"/>
    <property type="match status" value="1"/>
</dbReference>
<dbReference type="EMBL" id="BSFM01000014">
    <property type="protein sequence ID" value="GLK84838.1"/>
    <property type="molecule type" value="Genomic_DNA"/>
</dbReference>
<evidence type="ECO:0000256" key="5">
    <source>
        <dbReference type="SAM" id="MobiDB-lite"/>
    </source>
</evidence>
<proteinExistence type="predicted"/>
<dbReference type="SUPFAM" id="SSF52091">
    <property type="entry name" value="SpoIIaa-like"/>
    <property type="match status" value="1"/>
</dbReference>
<feature type="transmembrane region" description="Helical" evidence="6">
    <location>
        <begin position="202"/>
        <end position="219"/>
    </location>
</feature>
<dbReference type="InterPro" id="IPR036513">
    <property type="entry name" value="STAS_dom_sf"/>
</dbReference>
<evidence type="ECO:0000256" key="4">
    <source>
        <dbReference type="ARBA" id="ARBA00023136"/>
    </source>
</evidence>
<evidence type="ECO:0000313" key="9">
    <source>
        <dbReference type="Proteomes" id="UP001143330"/>
    </source>
</evidence>
<gene>
    <name evidence="8" type="ORF">GCM10017653_29080</name>
</gene>
<feature type="transmembrane region" description="Helical" evidence="6">
    <location>
        <begin position="347"/>
        <end position="365"/>
    </location>
</feature>
<feature type="transmembrane region" description="Helical" evidence="6">
    <location>
        <begin position="177"/>
        <end position="195"/>
    </location>
</feature>
<sequence>MPARFPLLQGFAGYKVQWLGRDAMAGLAIAAVAIPSAIAYPAIAGLPPEVGVYASIFPLIGYALLGPSHRLVVGPDAATMTVLAAVLAGLVAQNPTLDRVGIAALLALIVGGMCFLASALRLGAVAAFLSRPILIGFIGGIAISIMVGQISRLTGLKVSSDGLVEPLVDLAHQWHDIHWPTLALGLGLLALTLLLQRLKSPVPGPLVVVVLGIAASALFDFEGHGIKVVGPLPQALPSLALPSASGLPLQNLLLGAGALWLVSFSSGLVAARSFGAREGFSVDANRELIGLGGANIAAGLFSGFPVTVSDSRTAINLSVGGRSQMAGLVAALALAIVMLFLNDALRLLPAPALGAILVAASLGLLDPASLRELWRISRMEFGFALIGMWGAISLGVLNGVIVAVAATLLYVLLKEMRPHDALLGRLPGRPGFYKLHRFKEARPVPGLTVCLIQGSLLFFNVDYVRGRLQEMMDALPPDARWFLLDASAVVQIDSTAAAMLDEVRTVLAARGVAFGIAELHTDPMKLLERAGVIDRIGSDMMFDDLEEAGALFSLRGSAARPAKDGPGKPGAHIDPLQHG</sequence>
<dbReference type="InterPro" id="IPR011547">
    <property type="entry name" value="SLC26A/SulP_dom"/>
</dbReference>
<name>A0A9W6NBL5_9HYPH</name>
<reference evidence="8" key="2">
    <citation type="submission" date="2023-01" db="EMBL/GenBank/DDBJ databases">
        <authorList>
            <person name="Sun Q."/>
            <person name="Evtushenko L."/>
        </authorList>
    </citation>
    <scope>NUCLEOTIDE SEQUENCE</scope>
    <source>
        <strain evidence="8">VKM B-2789</strain>
    </source>
</reference>
<dbReference type="Gene3D" id="3.30.750.24">
    <property type="entry name" value="STAS domain"/>
    <property type="match status" value="1"/>
</dbReference>
<keyword evidence="9" id="KW-1185">Reference proteome</keyword>
<dbReference type="PANTHER" id="PTHR11814">
    <property type="entry name" value="SULFATE TRANSPORTER"/>
    <property type="match status" value="1"/>
</dbReference>
<dbReference type="Pfam" id="PF00916">
    <property type="entry name" value="Sulfate_transp"/>
    <property type="match status" value="1"/>
</dbReference>
<dbReference type="AlphaFoldDB" id="A0A9W6NBL5"/>
<evidence type="ECO:0000259" key="7">
    <source>
        <dbReference type="PROSITE" id="PS50801"/>
    </source>
</evidence>
<accession>A0A9W6NBL5</accession>
<feature type="transmembrane region" description="Helical" evidence="6">
    <location>
        <begin position="386"/>
        <end position="413"/>
    </location>
</feature>
<organism evidence="8 9">
    <name type="scientific">Ancylobacter defluvii</name>
    <dbReference type="NCBI Taxonomy" id="1282440"/>
    <lineage>
        <taxon>Bacteria</taxon>
        <taxon>Pseudomonadati</taxon>
        <taxon>Pseudomonadota</taxon>
        <taxon>Alphaproteobacteria</taxon>
        <taxon>Hyphomicrobiales</taxon>
        <taxon>Xanthobacteraceae</taxon>
        <taxon>Ancylobacter</taxon>
    </lineage>
</organism>
<evidence type="ECO:0000256" key="2">
    <source>
        <dbReference type="ARBA" id="ARBA00022692"/>
    </source>
</evidence>
<reference evidence="8" key="1">
    <citation type="journal article" date="2014" name="Int. J. Syst. Evol. Microbiol.">
        <title>Complete genome sequence of Corynebacterium casei LMG S-19264T (=DSM 44701T), isolated from a smear-ripened cheese.</title>
        <authorList>
            <consortium name="US DOE Joint Genome Institute (JGI-PGF)"/>
            <person name="Walter F."/>
            <person name="Albersmeier A."/>
            <person name="Kalinowski J."/>
            <person name="Ruckert C."/>
        </authorList>
    </citation>
    <scope>NUCLEOTIDE SEQUENCE</scope>
    <source>
        <strain evidence="8">VKM B-2789</strain>
    </source>
</reference>
<dbReference type="GO" id="GO:0055085">
    <property type="term" value="P:transmembrane transport"/>
    <property type="evidence" value="ECO:0007669"/>
    <property type="project" value="InterPro"/>
</dbReference>
<evidence type="ECO:0000256" key="1">
    <source>
        <dbReference type="ARBA" id="ARBA00004141"/>
    </source>
</evidence>
<keyword evidence="4 6" id="KW-0472">Membrane</keyword>
<keyword evidence="3 6" id="KW-1133">Transmembrane helix</keyword>
<feature type="region of interest" description="Disordered" evidence="5">
    <location>
        <begin position="558"/>
        <end position="579"/>
    </location>
</feature>
<dbReference type="CDD" id="cd07042">
    <property type="entry name" value="STAS_SulP_like_sulfate_transporter"/>
    <property type="match status" value="1"/>
</dbReference>
<dbReference type="Proteomes" id="UP001143330">
    <property type="component" value="Unassembled WGS sequence"/>
</dbReference>